<keyword evidence="3" id="KW-0645">Protease</keyword>
<dbReference type="GO" id="GO:0006508">
    <property type="term" value="P:proteolysis"/>
    <property type="evidence" value="ECO:0007669"/>
    <property type="project" value="UniProtKB-KW"/>
</dbReference>
<dbReference type="CDD" id="cd04273">
    <property type="entry name" value="ZnMc_ADAMTS_like"/>
    <property type="match status" value="1"/>
</dbReference>
<feature type="binding site" evidence="10">
    <location>
        <position position="358"/>
    </location>
    <ligand>
        <name>Zn(2+)</name>
        <dbReference type="ChEBI" id="CHEBI:29105"/>
        <note>catalytic</note>
    </ligand>
</feature>
<dbReference type="InterPro" id="IPR036383">
    <property type="entry name" value="TSP1_rpt_sf"/>
</dbReference>
<evidence type="ECO:0000256" key="1">
    <source>
        <dbReference type="ARBA" id="ARBA00004613"/>
    </source>
</evidence>
<evidence type="ECO:0000256" key="2">
    <source>
        <dbReference type="ARBA" id="ARBA00022525"/>
    </source>
</evidence>
<feature type="binding site" evidence="10">
    <location>
        <position position="362"/>
    </location>
    <ligand>
        <name>Zn(2+)</name>
        <dbReference type="ChEBI" id="CHEBI:29105"/>
        <note>catalytic</note>
    </ligand>
</feature>
<evidence type="ECO:0000256" key="11">
    <source>
        <dbReference type="SAM" id="SignalP"/>
    </source>
</evidence>
<evidence type="ECO:0000259" key="12">
    <source>
        <dbReference type="PROSITE" id="PS50215"/>
    </source>
</evidence>
<dbReference type="InterPro" id="IPR000884">
    <property type="entry name" value="TSP1_rpt"/>
</dbReference>
<dbReference type="Pfam" id="PF00090">
    <property type="entry name" value="TSP_1"/>
    <property type="match status" value="1"/>
</dbReference>
<comment type="subcellular location">
    <subcellularLocation>
        <location evidence="1">Secreted</location>
    </subcellularLocation>
</comment>
<dbReference type="Gene3D" id="2.20.100.10">
    <property type="entry name" value="Thrombospondin type-1 (TSP1) repeat"/>
    <property type="match status" value="1"/>
</dbReference>
<feature type="signal peptide" evidence="11">
    <location>
        <begin position="1"/>
        <end position="19"/>
    </location>
</feature>
<dbReference type="InterPro" id="IPR001590">
    <property type="entry name" value="Peptidase_M12B"/>
</dbReference>
<accession>A0A915JT00</accession>
<dbReference type="GO" id="GO:0046872">
    <property type="term" value="F:metal ion binding"/>
    <property type="evidence" value="ECO:0007669"/>
    <property type="project" value="UniProtKB-KW"/>
</dbReference>
<organism evidence="13 14">
    <name type="scientific">Romanomermis culicivorax</name>
    <name type="common">Nematode worm</name>
    <dbReference type="NCBI Taxonomy" id="13658"/>
    <lineage>
        <taxon>Eukaryota</taxon>
        <taxon>Metazoa</taxon>
        <taxon>Ecdysozoa</taxon>
        <taxon>Nematoda</taxon>
        <taxon>Enoplea</taxon>
        <taxon>Dorylaimia</taxon>
        <taxon>Mermithida</taxon>
        <taxon>Mermithoidea</taxon>
        <taxon>Mermithidae</taxon>
        <taxon>Romanomermis</taxon>
    </lineage>
</organism>
<dbReference type="PANTHER" id="PTHR13723">
    <property type="entry name" value="ADAMTS A DISINTEGRIN AND METALLOPROTEASE WITH THROMBOSPONDIN MOTIFS PROTEASE"/>
    <property type="match status" value="1"/>
</dbReference>
<dbReference type="Gene3D" id="3.40.1620.60">
    <property type="match status" value="1"/>
</dbReference>
<dbReference type="InterPro" id="IPR006586">
    <property type="entry name" value="ADAM_Cys-rich"/>
</dbReference>
<proteinExistence type="predicted"/>
<evidence type="ECO:0000256" key="9">
    <source>
        <dbReference type="ARBA" id="ARBA00023180"/>
    </source>
</evidence>
<keyword evidence="7" id="KW-0482">Metalloprotease</keyword>
<dbReference type="SMART" id="SM00209">
    <property type="entry name" value="TSP1"/>
    <property type="match status" value="1"/>
</dbReference>
<dbReference type="OMA" id="PCANAIN"/>
<protein>
    <submittedName>
        <fullName evidence="14">Peptidase M12B domain-containing protein</fullName>
    </submittedName>
</protein>
<keyword evidence="9" id="KW-0325">Glycoprotein</keyword>
<evidence type="ECO:0000256" key="7">
    <source>
        <dbReference type="ARBA" id="ARBA00023049"/>
    </source>
</evidence>
<dbReference type="SUPFAM" id="SSF55486">
    <property type="entry name" value="Metalloproteases ('zincins'), catalytic domain"/>
    <property type="match status" value="1"/>
</dbReference>
<dbReference type="InterPro" id="IPR050439">
    <property type="entry name" value="ADAMTS_ADAMTS-like"/>
</dbReference>
<dbReference type="Proteomes" id="UP000887565">
    <property type="component" value="Unplaced"/>
</dbReference>
<dbReference type="FunFam" id="2.20.100.10:FF:000006">
    <property type="entry name" value="A disintegrin and metalloproteinase with thrombospondin motifs 1"/>
    <property type="match status" value="1"/>
</dbReference>
<evidence type="ECO:0000256" key="4">
    <source>
        <dbReference type="ARBA" id="ARBA00022723"/>
    </source>
</evidence>
<dbReference type="PANTHER" id="PTHR13723:SF278">
    <property type="entry name" value="ADAM METALLOPEPTIDASE WITH THROMBOSPONDIN TYPE 1 MOTIF A, ISOFORM B"/>
    <property type="match status" value="1"/>
</dbReference>
<evidence type="ECO:0000256" key="10">
    <source>
        <dbReference type="PROSITE-ProRule" id="PRU00276"/>
    </source>
</evidence>
<dbReference type="GO" id="GO:0004222">
    <property type="term" value="F:metalloendopeptidase activity"/>
    <property type="evidence" value="ECO:0007669"/>
    <property type="project" value="InterPro"/>
</dbReference>
<dbReference type="WBParaSite" id="nRc.2.0.1.t28962-RA">
    <property type="protein sequence ID" value="nRc.2.0.1.t28962-RA"/>
    <property type="gene ID" value="nRc.2.0.1.g28962"/>
</dbReference>
<dbReference type="Pfam" id="PF17771">
    <property type="entry name" value="ADAMTS_CR_2"/>
    <property type="match status" value="1"/>
</dbReference>
<dbReference type="Pfam" id="PF01421">
    <property type="entry name" value="Reprolysin"/>
    <property type="match status" value="1"/>
</dbReference>
<dbReference type="GO" id="GO:0030198">
    <property type="term" value="P:extracellular matrix organization"/>
    <property type="evidence" value="ECO:0007669"/>
    <property type="project" value="TreeGrafter"/>
</dbReference>
<evidence type="ECO:0000256" key="8">
    <source>
        <dbReference type="ARBA" id="ARBA00023157"/>
    </source>
</evidence>
<dbReference type="AlphaFoldDB" id="A0A915JT00"/>
<sequence length="589" mass="67696">MYGWMQKWLMIIPGLLIFAERLNLLQFGTIDDICEGRKSCRQNDLNNFFTEFELLSGNSNSERPKRQIVNQNSRLLYRFNALNETFLLNLTKFEKSNSILAPTFFAQHLGVNYTFVKNTTNDLFSLFDQNSERDCIYYGEILNSNNNQSVLTYTNSSHTVINLCSGLYGVLELPLGVYFVEPLLKKPVDQRSNPKYIVYRHKPLTFHNRSAAQTNKNKHLASKFLNTNNQHRIKRSISREHHVEVLVVADARLRRYHGSNLENYISTLLSIAGPKITRDAHETLKYFCRWQETLNDKDDDNSLYHHDVAILLTRHDICRSPGKCDTLGLAELGTICDNLRSCAIIEDNGLSAAFTIAHELGHLFNMPHDDEKKCEAYMALEKQNYHIMAPTLEFNAHPWSWSQCSSKTLKQFLEDTQPKCLFDKPIQQKYIHHLVDNPNPGRLFNIDQQCQFVFGPSASLCPYMGTCKLLWCSLTPHHYSGCRTQHMPWADGTYCGHNKWCYHGECVGVSPDQLSARKGDWGEWHEWKSCSRSCGSGVQKSERFCDNPRPSNGGRYCLGERIRVRSCNVKTHECIAVHFASCIAVTFFS</sequence>
<keyword evidence="2" id="KW-0964">Secreted</keyword>
<dbReference type="InterPro" id="IPR041645">
    <property type="entry name" value="ADAMTS_CR_2"/>
</dbReference>
<keyword evidence="5" id="KW-0378">Hydrolase</keyword>
<feature type="chain" id="PRO_5037506916" evidence="11">
    <location>
        <begin position="20"/>
        <end position="589"/>
    </location>
</feature>
<dbReference type="InterPro" id="IPR024079">
    <property type="entry name" value="MetalloPept_cat_dom_sf"/>
</dbReference>
<feature type="domain" description="Peptidase M12B" evidence="12">
    <location>
        <begin position="276"/>
        <end position="425"/>
    </location>
</feature>
<dbReference type="PROSITE" id="PS50215">
    <property type="entry name" value="ADAM_MEPRO"/>
    <property type="match status" value="1"/>
</dbReference>
<feature type="binding site" evidence="10">
    <location>
        <position position="368"/>
    </location>
    <ligand>
        <name>Zn(2+)</name>
        <dbReference type="ChEBI" id="CHEBI:29105"/>
        <note>catalytic</note>
    </ligand>
</feature>
<dbReference type="PROSITE" id="PS50092">
    <property type="entry name" value="TSP1"/>
    <property type="match status" value="1"/>
</dbReference>
<keyword evidence="8" id="KW-1015">Disulfide bond</keyword>
<keyword evidence="4 10" id="KW-0479">Metal-binding</keyword>
<dbReference type="SMART" id="SM00608">
    <property type="entry name" value="ACR"/>
    <property type="match status" value="1"/>
</dbReference>
<evidence type="ECO:0000256" key="6">
    <source>
        <dbReference type="ARBA" id="ARBA00022833"/>
    </source>
</evidence>
<evidence type="ECO:0000256" key="3">
    <source>
        <dbReference type="ARBA" id="ARBA00022670"/>
    </source>
</evidence>
<comment type="caution">
    <text evidence="10">Lacks conserved residue(s) required for the propagation of feature annotation.</text>
</comment>
<evidence type="ECO:0000313" key="14">
    <source>
        <dbReference type="WBParaSite" id="nRc.2.0.1.t28962-RA"/>
    </source>
</evidence>
<dbReference type="SUPFAM" id="SSF82895">
    <property type="entry name" value="TSP-1 type 1 repeat"/>
    <property type="match status" value="1"/>
</dbReference>
<feature type="active site" evidence="10">
    <location>
        <position position="359"/>
    </location>
</feature>
<dbReference type="GO" id="GO:0031012">
    <property type="term" value="C:extracellular matrix"/>
    <property type="evidence" value="ECO:0007669"/>
    <property type="project" value="TreeGrafter"/>
</dbReference>
<keyword evidence="13" id="KW-1185">Reference proteome</keyword>
<keyword evidence="6 10" id="KW-0862">Zinc</keyword>
<dbReference type="GO" id="GO:0005576">
    <property type="term" value="C:extracellular region"/>
    <property type="evidence" value="ECO:0007669"/>
    <property type="project" value="UniProtKB-SubCell"/>
</dbReference>
<keyword evidence="11" id="KW-0732">Signal</keyword>
<name>A0A915JT00_ROMCU</name>
<evidence type="ECO:0000256" key="5">
    <source>
        <dbReference type="ARBA" id="ARBA00022801"/>
    </source>
</evidence>
<dbReference type="Gene3D" id="3.40.390.10">
    <property type="entry name" value="Collagenase (Catalytic Domain)"/>
    <property type="match status" value="1"/>
</dbReference>
<reference evidence="14" key="1">
    <citation type="submission" date="2022-11" db="UniProtKB">
        <authorList>
            <consortium name="WormBaseParasite"/>
        </authorList>
    </citation>
    <scope>IDENTIFICATION</scope>
</reference>
<evidence type="ECO:0000313" key="13">
    <source>
        <dbReference type="Proteomes" id="UP000887565"/>
    </source>
</evidence>